<comment type="caution">
    <text evidence="1">The sequence shown here is derived from an EMBL/GenBank/DDBJ whole genome shotgun (WGS) entry which is preliminary data.</text>
</comment>
<accession>A0ABW8C783</accession>
<evidence type="ECO:0008006" key="3">
    <source>
        <dbReference type="Google" id="ProtNLM"/>
    </source>
</evidence>
<gene>
    <name evidence="1" type="ORF">ACIGXA_17365</name>
</gene>
<protein>
    <recommendedName>
        <fullName evidence="3">DUF4145 domain-containing protein</fullName>
    </recommendedName>
</protein>
<evidence type="ECO:0000313" key="2">
    <source>
        <dbReference type="Proteomes" id="UP001614394"/>
    </source>
</evidence>
<sequence>MTDVEKMVAQLDELIQSTDLLTTWSQEVFELRHNYTRAQTLATRMEAAIERVSPPGSAYFKEMEKARTVGLQDRVDIVRSTVIALRDDLRAGYLSTIVELVHADLYSDYLEMADGLLGTRHKDAAAVITGTSLEVHVRALCVKHGVDIEQPNGAPKKADVMNADLKRAGVYETLQQKHITAWMDLRNKAAHGDYSAYDEHQVRLFIDGVRGFMLKYPA</sequence>
<dbReference type="RefSeq" id="WP_399649728.1">
    <property type="nucleotide sequence ID" value="NZ_JBITYG010000004.1"/>
</dbReference>
<dbReference type="Proteomes" id="UP001614394">
    <property type="component" value="Unassembled WGS sequence"/>
</dbReference>
<proteinExistence type="predicted"/>
<evidence type="ECO:0000313" key="1">
    <source>
        <dbReference type="EMBL" id="MFI9102290.1"/>
    </source>
</evidence>
<reference evidence="1 2" key="1">
    <citation type="submission" date="2024-10" db="EMBL/GenBank/DDBJ databases">
        <title>The Natural Products Discovery Center: Release of the First 8490 Sequenced Strains for Exploring Actinobacteria Biosynthetic Diversity.</title>
        <authorList>
            <person name="Kalkreuter E."/>
            <person name="Kautsar S.A."/>
            <person name="Yang D."/>
            <person name="Bader C.D."/>
            <person name="Teijaro C.N."/>
            <person name="Fluegel L."/>
            <person name="Davis C.M."/>
            <person name="Simpson J.R."/>
            <person name="Lauterbach L."/>
            <person name="Steele A.D."/>
            <person name="Gui C."/>
            <person name="Meng S."/>
            <person name="Li G."/>
            <person name="Viehrig K."/>
            <person name="Ye F."/>
            <person name="Su P."/>
            <person name="Kiefer A.F."/>
            <person name="Nichols A."/>
            <person name="Cepeda A.J."/>
            <person name="Yan W."/>
            <person name="Fan B."/>
            <person name="Jiang Y."/>
            <person name="Adhikari A."/>
            <person name="Zheng C.-J."/>
            <person name="Schuster L."/>
            <person name="Cowan T.M."/>
            <person name="Smanski M.J."/>
            <person name="Chevrette M.G."/>
            <person name="De Carvalho L.P.S."/>
            <person name="Shen B."/>
        </authorList>
    </citation>
    <scope>NUCLEOTIDE SEQUENCE [LARGE SCALE GENOMIC DNA]</scope>
    <source>
        <strain evidence="1 2">NPDC053399</strain>
    </source>
</reference>
<keyword evidence="2" id="KW-1185">Reference proteome</keyword>
<organism evidence="1 2">
    <name type="scientific">Streptomyces fildesensis</name>
    <dbReference type="NCBI Taxonomy" id="375757"/>
    <lineage>
        <taxon>Bacteria</taxon>
        <taxon>Bacillati</taxon>
        <taxon>Actinomycetota</taxon>
        <taxon>Actinomycetes</taxon>
        <taxon>Kitasatosporales</taxon>
        <taxon>Streptomycetaceae</taxon>
        <taxon>Streptomyces</taxon>
    </lineage>
</organism>
<name>A0ABW8C783_9ACTN</name>
<dbReference type="EMBL" id="JBITYG010000004">
    <property type="protein sequence ID" value="MFI9102290.1"/>
    <property type="molecule type" value="Genomic_DNA"/>
</dbReference>